<dbReference type="SUPFAM" id="SSF53756">
    <property type="entry name" value="UDP-Glycosyltransferase/glycogen phosphorylase"/>
    <property type="match status" value="1"/>
</dbReference>
<evidence type="ECO:0000313" key="3">
    <source>
        <dbReference type="Proteomes" id="UP000557872"/>
    </source>
</evidence>
<organism evidence="2 3">
    <name type="scientific">Oceaniferula marina</name>
    <dbReference type="NCBI Taxonomy" id="2748318"/>
    <lineage>
        <taxon>Bacteria</taxon>
        <taxon>Pseudomonadati</taxon>
        <taxon>Verrucomicrobiota</taxon>
        <taxon>Verrucomicrobiia</taxon>
        <taxon>Verrucomicrobiales</taxon>
        <taxon>Verrucomicrobiaceae</taxon>
        <taxon>Oceaniferula</taxon>
    </lineage>
</organism>
<comment type="caution">
    <text evidence="2">The sequence shown here is derived from an EMBL/GenBank/DDBJ whole genome shotgun (WGS) entry which is preliminary data.</text>
</comment>
<name>A0A851GH15_9BACT</name>
<evidence type="ECO:0000313" key="2">
    <source>
        <dbReference type="EMBL" id="NWK56823.1"/>
    </source>
</evidence>
<dbReference type="PANTHER" id="PTHR12526:SF641">
    <property type="entry name" value="LIPOPOLYSACCHARIDE CORE BIOSYNTHESIS PROTEIN RFAG"/>
    <property type="match status" value="1"/>
</dbReference>
<keyword evidence="2" id="KW-0808">Transferase</keyword>
<dbReference type="EMBL" id="JACBAZ010000006">
    <property type="protein sequence ID" value="NWK56823.1"/>
    <property type="molecule type" value="Genomic_DNA"/>
</dbReference>
<reference evidence="2 3" key="1">
    <citation type="submission" date="2020-07" db="EMBL/GenBank/DDBJ databases">
        <title>Roseicoccus Jingziensis gen. nov., sp. nov., isolated from coastal seawater.</title>
        <authorList>
            <person name="Feng X."/>
        </authorList>
    </citation>
    <scope>NUCLEOTIDE SEQUENCE [LARGE SCALE GENOMIC DNA]</scope>
    <source>
        <strain evidence="2 3">N1E253</strain>
    </source>
</reference>
<dbReference type="PANTHER" id="PTHR12526">
    <property type="entry name" value="GLYCOSYLTRANSFERASE"/>
    <property type="match status" value="1"/>
</dbReference>
<gene>
    <name evidence="2" type="ORF">HW115_14465</name>
</gene>
<dbReference type="AlphaFoldDB" id="A0A851GH15"/>
<keyword evidence="3" id="KW-1185">Reference proteome</keyword>
<dbReference type="Proteomes" id="UP000557872">
    <property type="component" value="Unassembled WGS sequence"/>
</dbReference>
<evidence type="ECO:0000259" key="1">
    <source>
        <dbReference type="Pfam" id="PF00534"/>
    </source>
</evidence>
<dbReference type="CDD" id="cd03801">
    <property type="entry name" value="GT4_PimA-like"/>
    <property type="match status" value="1"/>
</dbReference>
<dbReference type="Pfam" id="PF00534">
    <property type="entry name" value="Glycos_transf_1"/>
    <property type="match status" value="1"/>
</dbReference>
<sequence>MNLALLLHRYFPYGGLQRDCVNLAIRLIDSGHEVSVVCRCWEGEVPEGLMVEELGARGLSNLSMDRHFEQDAEAWLAEHPQDCVVGFSRLALAMDFYYAADPCYALRIARNKPRWYRFSRRYRHGVQLEWFLFSAGGPKNILMLTDMEVPAYQKIYGTDPERLLVLPPSIRRRALKMAQKRELRSKIRKRMDWPDERNVILLVGSGFATKGLDRAIRAVASVSAAEDVVLYVAGSGKDARYRALAKGCGVQDRVVFLGGRDDAWELMLAADLLIHPARSENTGTVLVEALSAGTGVLTTAACGFASHVAASGAGTVLMHPFDQAALERALSALLADSWEGRAEAALRYAAEEDLYSGMDTAHRHIEAFLASHVKSDVHP</sequence>
<proteinExistence type="predicted"/>
<accession>A0A851GH15</accession>
<dbReference type="Gene3D" id="3.40.50.2000">
    <property type="entry name" value="Glycogen Phosphorylase B"/>
    <property type="match status" value="2"/>
</dbReference>
<dbReference type="InterPro" id="IPR001296">
    <property type="entry name" value="Glyco_trans_1"/>
</dbReference>
<protein>
    <submittedName>
        <fullName evidence="2">Glycosyltransferase family 4 protein</fullName>
    </submittedName>
</protein>
<feature type="domain" description="Glycosyl transferase family 1" evidence="1">
    <location>
        <begin position="185"/>
        <end position="349"/>
    </location>
</feature>
<dbReference type="GO" id="GO:0016757">
    <property type="term" value="F:glycosyltransferase activity"/>
    <property type="evidence" value="ECO:0007669"/>
    <property type="project" value="InterPro"/>
</dbReference>
<dbReference type="RefSeq" id="WP_178933644.1">
    <property type="nucleotide sequence ID" value="NZ_JACBAZ010000006.1"/>
</dbReference>